<dbReference type="InterPro" id="IPR036259">
    <property type="entry name" value="MFS_trans_sf"/>
</dbReference>
<feature type="transmembrane region" description="Helical" evidence="6">
    <location>
        <begin position="132"/>
        <end position="156"/>
    </location>
</feature>
<organism evidence="8 9">
    <name type="scientific">Nesterenkonia halobia</name>
    <dbReference type="NCBI Taxonomy" id="37922"/>
    <lineage>
        <taxon>Bacteria</taxon>
        <taxon>Bacillati</taxon>
        <taxon>Actinomycetota</taxon>
        <taxon>Actinomycetes</taxon>
        <taxon>Micrococcales</taxon>
        <taxon>Micrococcaceae</taxon>
        <taxon>Nesterenkonia</taxon>
    </lineage>
</organism>
<keyword evidence="4 6" id="KW-0472">Membrane</keyword>
<gene>
    <name evidence="8" type="ORF">GCM10020260_08880</name>
</gene>
<feature type="transmembrane region" description="Helical" evidence="6">
    <location>
        <begin position="380"/>
        <end position="405"/>
    </location>
</feature>
<feature type="transmembrane region" description="Helical" evidence="6">
    <location>
        <begin position="411"/>
        <end position="432"/>
    </location>
</feature>
<evidence type="ECO:0000256" key="4">
    <source>
        <dbReference type="ARBA" id="ARBA00023136"/>
    </source>
</evidence>
<feature type="transmembrane region" description="Helical" evidence="6">
    <location>
        <begin position="193"/>
        <end position="215"/>
    </location>
</feature>
<evidence type="ECO:0000313" key="8">
    <source>
        <dbReference type="EMBL" id="GAA3282207.1"/>
    </source>
</evidence>
<feature type="transmembrane region" description="Helical" evidence="6">
    <location>
        <begin position="75"/>
        <end position="96"/>
    </location>
</feature>
<dbReference type="InterPro" id="IPR011701">
    <property type="entry name" value="MFS"/>
</dbReference>
<dbReference type="Proteomes" id="UP001501736">
    <property type="component" value="Unassembled WGS sequence"/>
</dbReference>
<comment type="subcellular location">
    <subcellularLocation>
        <location evidence="1">Cell membrane</location>
        <topology evidence="1">Multi-pass membrane protein</topology>
    </subcellularLocation>
</comment>
<evidence type="ECO:0000256" key="6">
    <source>
        <dbReference type="SAM" id="Phobius"/>
    </source>
</evidence>
<keyword evidence="2 6" id="KW-0812">Transmembrane</keyword>
<accession>A0ABP6RDE2</accession>
<dbReference type="PANTHER" id="PTHR23528">
    <property type="match status" value="1"/>
</dbReference>
<dbReference type="RefSeq" id="WP_344718592.1">
    <property type="nucleotide sequence ID" value="NZ_BAAAYG010000003.1"/>
</dbReference>
<feature type="transmembrane region" description="Helical" evidence="6">
    <location>
        <begin position="251"/>
        <end position="271"/>
    </location>
</feature>
<evidence type="ECO:0000256" key="5">
    <source>
        <dbReference type="SAM" id="MobiDB-lite"/>
    </source>
</evidence>
<dbReference type="PANTHER" id="PTHR23528:SF1">
    <property type="entry name" value="MAJOR FACILITATOR SUPERFAMILY (MFS) PROFILE DOMAIN-CONTAINING PROTEIN"/>
    <property type="match status" value="1"/>
</dbReference>
<dbReference type="CDD" id="cd06174">
    <property type="entry name" value="MFS"/>
    <property type="match status" value="1"/>
</dbReference>
<feature type="transmembrane region" description="Helical" evidence="6">
    <location>
        <begin position="342"/>
        <end position="368"/>
    </location>
</feature>
<feature type="transmembrane region" description="Helical" evidence="6">
    <location>
        <begin position="283"/>
        <end position="305"/>
    </location>
</feature>
<feature type="transmembrane region" description="Helical" evidence="6">
    <location>
        <begin position="168"/>
        <end position="187"/>
    </location>
</feature>
<name>A0ABP6RDE2_9MICC</name>
<reference evidence="9" key="1">
    <citation type="journal article" date="2019" name="Int. J. Syst. Evol. Microbiol.">
        <title>The Global Catalogue of Microorganisms (GCM) 10K type strain sequencing project: providing services to taxonomists for standard genome sequencing and annotation.</title>
        <authorList>
            <consortium name="The Broad Institute Genomics Platform"/>
            <consortium name="The Broad Institute Genome Sequencing Center for Infectious Disease"/>
            <person name="Wu L."/>
            <person name="Ma J."/>
        </authorList>
    </citation>
    <scope>NUCLEOTIDE SEQUENCE [LARGE SCALE GENOMIC DNA]</scope>
    <source>
        <strain evidence="9">JCM 11483</strain>
    </source>
</reference>
<protein>
    <submittedName>
        <fullName evidence="8">MFS transporter</fullName>
    </submittedName>
</protein>
<keyword evidence="3 6" id="KW-1133">Transmembrane helix</keyword>
<dbReference type="Gene3D" id="1.20.1250.20">
    <property type="entry name" value="MFS general substrate transporter like domains"/>
    <property type="match status" value="1"/>
</dbReference>
<keyword evidence="9" id="KW-1185">Reference proteome</keyword>
<feature type="transmembrane region" description="Helical" evidence="6">
    <location>
        <begin position="317"/>
        <end position="336"/>
    </location>
</feature>
<proteinExistence type="predicted"/>
<dbReference type="InterPro" id="IPR020846">
    <property type="entry name" value="MFS_dom"/>
</dbReference>
<evidence type="ECO:0000259" key="7">
    <source>
        <dbReference type="PROSITE" id="PS50850"/>
    </source>
</evidence>
<feature type="transmembrane region" description="Helical" evidence="6">
    <location>
        <begin position="32"/>
        <end position="55"/>
    </location>
</feature>
<evidence type="ECO:0000256" key="1">
    <source>
        <dbReference type="ARBA" id="ARBA00004651"/>
    </source>
</evidence>
<comment type="caution">
    <text evidence="8">The sequence shown here is derived from an EMBL/GenBank/DDBJ whole genome shotgun (WGS) entry which is preliminary data.</text>
</comment>
<sequence length="436" mass="46509">MSQSTTASGPRFGVRWANTPPIGETPTEPKSIGFLIALCAAQLGLFTALMGPVMVSMAMKVSALTEDPVERTSMVGTILGTGAIAAAIGNVFFGRLSDRTMSRFGRRRPWLVGGALVMALGMLMVTQVETTALLTLSWFIAQIGANAALSPFIATLGDQLPQQQYARVSALIGIMQNIGILGGIWLSNVFAESLFLVFMVPAVFGLIGMTIYAVILPDPVRTERPPRFSLLEILRSFWVSPIKHPDYAFVWWSRFLVILSAFLFTTFRLTFVQDRLGVPEAEANGVVLNGVLVYTITLVPIGYLAGWISDKTGRRKALVGISAIMFAVGSYLLMHIDSPLEFYLVEVLLGAAFGIYMGVDMALVLQVLPNKDDTAKDLGVFNLANAGPQSLAPYVGAFLLATAAGASGPNYTLLLGAAAAAAVAGALVIIPIKKAK</sequence>
<dbReference type="Pfam" id="PF07690">
    <property type="entry name" value="MFS_1"/>
    <property type="match status" value="1"/>
</dbReference>
<dbReference type="SUPFAM" id="SSF103473">
    <property type="entry name" value="MFS general substrate transporter"/>
    <property type="match status" value="1"/>
</dbReference>
<evidence type="ECO:0000256" key="2">
    <source>
        <dbReference type="ARBA" id="ARBA00022692"/>
    </source>
</evidence>
<feature type="domain" description="Major facilitator superfamily (MFS) profile" evidence="7">
    <location>
        <begin position="37"/>
        <end position="436"/>
    </location>
</feature>
<dbReference type="EMBL" id="BAAAYG010000003">
    <property type="protein sequence ID" value="GAA3282207.1"/>
    <property type="molecule type" value="Genomic_DNA"/>
</dbReference>
<feature type="region of interest" description="Disordered" evidence="5">
    <location>
        <begin position="1"/>
        <end position="21"/>
    </location>
</feature>
<feature type="transmembrane region" description="Helical" evidence="6">
    <location>
        <begin position="108"/>
        <end position="126"/>
    </location>
</feature>
<evidence type="ECO:0000256" key="3">
    <source>
        <dbReference type="ARBA" id="ARBA00022989"/>
    </source>
</evidence>
<evidence type="ECO:0000313" key="9">
    <source>
        <dbReference type="Proteomes" id="UP001501736"/>
    </source>
</evidence>
<dbReference type="PROSITE" id="PS50850">
    <property type="entry name" value="MFS"/>
    <property type="match status" value="1"/>
</dbReference>